<gene>
    <name evidence="1" type="ORF">CR513_35928</name>
</gene>
<dbReference type="EMBL" id="QJKJ01007433">
    <property type="protein sequence ID" value="RDX83184.1"/>
    <property type="molecule type" value="Genomic_DNA"/>
</dbReference>
<feature type="non-terminal residue" evidence="1">
    <location>
        <position position="1"/>
    </location>
</feature>
<evidence type="ECO:0000313" key="1">
    <source>
        <dbReference type="EMBL" id="RDX83184.1"/>
    </source>
</evidence>
<sequence>DTWWVDSDATTHISVTMQGCLWSRPPSDDERFTFVSDDNKVAVSLYQNSNVVGSGSLIDNLYILDIVSSHNEILQIGSRGTKQKLIKNSVILWHKHLDEILEPLDLSNFEVCVGYIKGKQTNIKKIRCRKNDYYRYDYLYLIHEKSQSLNVFKLNFNLERKLKSSNLIVVVNIIVDIMDHENIV</sequence>
<proteinExistence type="predicted"/>
<dbReference type="OrthoDB" id="1434865at2759"/>
<organism evidence="1 2">
    <name type="scientific">Mucuna pruriens</name>
    <name type="common">Velvet bean</name>
    <name type="synonym">Dolichos pruriens</name>
    <dbReference type="NCBI Taxonomy" id="157652"/>
    <lineage>
        <taxon>Eukaryota</taxon>
        <taxon>Viridiplantae</taxon>
        <taxon>Streptophyta</taxon>
        <taxon>Embryophyta</taxon>
        <taxon>Tracheophyta</taxon>
        <taxon>Spermatophyta</taxon>
        <taxon>Magnoliopsida</taxon>
        <taxon>eudicotyledons</taxon>
        <taxon>Gunneridae</taxon>
        <taxon>Pentapetalae</taxon>
        <taxon>rosids</taxon>
        <taxon>fabids</taxon>
        <taxon>Fabales</taxon>
        <taxon>Fabaceae</taxon>
        <taxon>Papilionoideae</taxon>
        <taxon>50 kb inversion clade</taxon>
        <taxon>NPAAA clade</taxon>
        <taxon>indigoferoid/millettioid clade</taxon>
        <taxon>Phaseoleae</taxon>
        <taxon>Mucuna</taxon>
    </lineage>
</organism>
<evidence type="ECO:0000313" key="2">
    <source>
        <dbReference type="Proteomes" id="UP000257109"/>
    </source>
</evidence>
<comment type="caution">
    <text evidence="1">The sequence shown here is derived from an EMBL/GenBank/DDBJ whole genome shotgun (WGS) entry which is preliminary data.</text>
</comment>
<keyword evidence="2" id="KW-1185">Reference proteome</keyword>
<dbReference type="AlphaFoldDB" id="A0A371FXX2"/>
<reference evidence="1" key="1">
    <citation type="submission" date="2018-05" db="EMBL/GenBank/DDBJ databases">
        <title>Draft genome of Mucuna pruriens seed.</title>
        <authorList>
            <person name="Nnadi N.E."/>
            <person name="Vos R."/>
            <person name="Hasami M.H."/>
            <person name="Devisetty U.K."/>
            <person name="Aguiy J.C."/>
        </authorList>
    </citation>
    <scope>NUCLEOTIDE SEQUENCE [LARGE SCALE GENOMIC DNA]</scope>
    <source>
        <strain evidence="1">JCA_2017</strain>
    </source>
</reference>
<name>A0A371FXX2_MUCPR</name>
<accession>A0A371FXX2</accession>
<protein>
    <submittedName>
        <fullName evidence="1">Uncharacterized protein</fullName>
    </submittedName>
</protein>
<dbReference type="Proteomes" id="UP000257109">
    <property type="component" value="Unassembled WGS sequence"/>
</dbReference>